<dbReference type="SUPFAM" id="SSF53822">
    <property type="entry name" value="Periplasmic binding protein-like I"/>
    <property type="match status" value="1"/>
</dbReference>
<accession>A0A1Y2PD86</accession>
<reference evidence="3 4" key="1">
    <citation type="submission" date="2015-03" db="EMBL/GenBank/DDBJ databases">
        <title>Genome sequence of Tenacibaculum sp. S2-2, isolated from intestinal microbiota of sea cucumber, Apostichopus japonicas.</title>
        <authorList>
            <person name="Shao Z."/>
            <person name="Wang L."/>
            <person name="Li X."/>
        </authorList>
    </citation>
    <scope>NUCLEOTIDE SEQUENCE [LARGE SCALE GENOMIC DNA]</scope>
    <source>
        <strain evidence="3 4">S2-2</strain>
    </source>
</reference>
<dbReference type="Pfam" id="PF01476">
    <property type="entry name" value="LysM"/>
    <property type="match status" value="3"/>
</dbReference>
<organism evidence="3 4">
    <name type="scientific">Tenacibaculum holothuriorum</name>
    <dbReference type="NCBI Taxonomy" id="1635173"/>
    <lineage>
        <taxon>Bacteria</taxon>
        <taxon>Pseudomonadati</taxon>
        <taxon>Bacteroidota</taxon>
        <taxon>Flavobacteriia</taxon>
        <taxon>Flavobacteriales</taxon>
        <taxon>Flavobacteriaceae</taxon>
        <taxon>Tenacibaculum</taxon>
    </lineage>
</organism>
<evidence type="ECO:0000313" key="3">
    <source>
        <dbReference type="EMBL" id="OSY88140.1"/>
    </source>
</evidence>
<evidence type="ECO:0000259" key="2">
    <source>
        <dbReference type="PROSITE" id="PS51782"/>
    </source>
</evidence>
<feature type="domain" description="LysM" evidence="2">
    <location>
        <begin position="26"/>
        <end position="69"/>
    </location>
</feature>
<feature type="region of interest" description="Disordered" evidence="1">
    <location>
        <begin position="75"/>
        <end position="109"/>
    </location>
</feature>
<sequence>MKRIKLLVFLCGLTFAVSCGQQKRYVSYKVKEGETISDIAERLSMQEDDLLRLNPDVSATPKANTIIVIPNQKITKSSGNTNSETTSENSEVVENTENPTSSNTSEEDDNKTYKTVIVDYKTHTVQPGETVYRLTKTYDISKEELLNLNPEFPDLRFNKLSVGQVLKVDKTEKEISLNKEDILKQFVTHEVKSKETIFSLTRFYNITKEDLIKLNPEYPGIVNNELQIGQLIKIRPLNTNEEPSEESNAAIYEDIIDIDKPLNIALLLPFRASEYDSISSKDIFKKNRLANMVTDFYMGAAIAIDSIKEQGIDVNVNVYDTGKKGANLQNIVNNNDLDDMGAIIGPFYSDVAITLSKEVNAPIIFPHYSSKQKSFSSSKLVKSTPDKEAYISFLTEYLKDNFNGETIFVVDDGTSKSKGYASKISSSLKRHDSIQKVVSITPKDGYIKKERFTDLMKPDSKSWVILTSDNNVAVANALNSMIGLPEGATARVFSIEKNKAFDKIDNYKLANINFTYVTNTYSDNEESFVRNFNKKYLERNNALPSDYSVRGFDITYDVLIRLASGKDLKDTFKEGVSFRLENKFDYRKKLFGTYNNQGLYIVKFNPDLSLERLK</sequence>
<dbReference type="PROSITE" id="PS51257">
    <property type="entry name" value="PROKAR_LIPOPROTEIN"/>
    <property type="match status" value="1"/>
</dbReference>
<dbReference type="AlphaFoldDB" id="A0A1Y2PD86"/>
<dbReference type="Gene3D" id="3.10.350.10">
    <property type="entry name" value="LysM domain"/>
    <property type="match status" value="3"/>
</dbReference>
<dbReference type="CDD" id="cd00118">
    <property type="entry name" value="LysM"/>
    <property type="match status" value="3"/>
</dbReference>
<dbReference type="EMBL" id="LAPZ01000005">
    <property type="protein sequence ID" value="OSY88140.1"/>
    <property type="molecule type" value="Genomic_DNA"/>
</dbReference>
<dbReference type="SMART" id="SM00257">
    <property type="entry name" value="LysM"/>
    <property type="match status" value="3"/>
</dbReference>
<dbReference type="InterPro" id="IPR036779">
    <property type="entry name" value="LysM_dom_sf"/>
</dbReference>
<dbReference type="Gene3D" id="3.40.50.2300">
    <property type="match status" value="2"/>
</dbReference>
<dbReference type="PANTHER" id="PTHR33734">
    <property type="entry name" value="LYSM DOMAIN-CONTAINING GPI-ANCHORED PROTEIN 2"/>
    <property type="match status" value="1"/>
</dbReference>
<feature type="compositionally biased region" description="Low complexity" evidence="1">
    <location>
        <begin position="75"/>
        <end position="98"/>
    </location>
</feature>
<name>A0A1Y2PD86_9FLAO</name>
<dbReference type="Proteomes" id="UP000194221">
    <property type="component" value="Unassembled WGS sequence"/>
</dbReference>
<dbReference type="RefSeq" id="WP_086030616.1">
    <property type="nucleotide sequence ID" value="NZ_LAPZ01000005.1"/>
</dbReference>
<proteinExistence type="predicted"/>
<feature type="domain" description="LysM" evidence="2">
    <location>
        <begin position="121"/>
        <end position="168"/>
    </location>
</feature>
<dbReference type="InterPro" id="IPR028082">
    <property type="entry name" value="Peripla_BP_I"/>
</dbReference>
<dbReference type="SUPFAM" id="SSF54106">
    <property type="entry name" value="LysM domain"/>
    <property type="match status" value="3"/>
</dbReference>
<keyword evidence="4" id="KW-1185">Reference proteome</keyword>
<evidence type="ECO:0000313" key="4">
    <source>
        <dbReference type="Proteomes" id="UP000194221"/>
    </source>
</evidence>
<dbReference type="PANTHER" id="PTHR33734:SF22">
    <property type="entry name" value="MEMBRANE-BOUND LYTIC MUREIN TRANSGLYCOSYLASE D"/>
    <property type="match status" value="1"/>
</dbReference>
<dbReference type="PROSITE" id="PS51782">
    <property type="entry name" value="LYSM"/>
    <property type="match status" value="3"/>
</dbReference>
<dbReference type="InterPro" id="IPR018392">
    <property type="entry name" value="LysM"/>
</dbReference>
<feature type="domain" description="LysM" evidence="2">
    <location>
        <begin position="187"/>
        <end position="234"/>
    </location>
</feature>
<gene>
    <name evidence="3" type="ORF">WH52_08975</name>
</gene>
<dbReference type="STRING" id="1635173.WH52_08975"/>
<comment type="caution">
    <text evidence="3">The sequence shown here is derived from an EMBL/GenBank/DDBJ whole genome shotgun (WGS) entry which is preliminary data.</text>
</comment>
<evidence type="ECO:0000256" key="1">
    <source>
        <dbReference type="SAM" id="MobiDB-lite"/>
    </source>
</evidence>
<protein>
    <recommendedName>
        <fullName evidence="2">LysM domain-containing protein</fullName>
    </recommendedName>
</protein>
<dbReference type="OrthoDB" id="2149800at2"/>
<dbReference type="InParanoid" id="A0A1Y2PD86"/>